<feature type="repeat" description="ANK" evidence="7">
    <location>
        <begin position="277"/>
        <end position="300"/>
    </location>
</feature>
<accession>A0AAD5P333</accession>
<name>A0AAD5P333_ACENE</name>
<keyword evidence="12" id="KW-1185">Reference proteome</keyword>
<dbReference type="Proteomes" id="UP001064489">
    <property type="component" value="Chromosome 1"/>
</dbReference>
<feature type="transmembrane region" description="Helical" evidence="9">
    <location>
        <begin position="611"/>
        <end position="635"/>
    </location>
</feature>
<feature type="compositionally biased region" description="Basic and acidic residues" evidence="8">
    <location>
        <begin position="477"/>
        <end position="494"/>
    </location>
</feature>
<feature type="compositionally biased region" description="Polar residues" evidence="8">
    <location>
        <begin position="18"/>
        <end position="30"/>
    </location>
</feature>
<reference evidence="11" key="1">
    <citation type="journal article" date="2022" name="Plant J.">
        <title>Strategies of tolerance reflected in two North American maple genomes.</title>
        <authorList>
            <person name="McEvoy S.L."/>
            <person name="Sezen U.U."/>
            <person name="Trouern-Trend A."/>
            <person name="McMahon S.M."/>
            <person name="Schaberg P.G."/>
            <person name="Yang J."/>
            <person name="Wegrzyn J.L."/>
            <person name="Swenson N.G."/>
        </authorList>
    </citation>
    <scope>NUCLEOTIDE SEQUENCE</scope>
    <source>
        <strain evidence="11">91603</strain>
    </source>
</reference>
<evidence type="ECO:0000259" key="10">
    <source>
        <dbReference type="Pfam" id="PF13962"/>
    </source>
</evidence>
<dbReference type="InterPro" id="IPR026961">
    <property type="entry name" value="PGG_dom"/>
</dbReference>
<dbReference type="GO" id="GO:0005886">
    <property type="term" value="C:plasma membrane"/>
    <property type="evidence" value="ECO:0007669"/>
    <property type="project" value="TreeGrafter"/>
</dbReference>
<feature type="repeat" description="ANK" evidence="7">
    <location>
        <begin position="209"/>
        <end position="230"/>
    </location>
</feature>
<evidence type="ECO:0000256" key="3">
    <source>
        <dbReference type="ARBA" id="ARBA00022737"/>
    </source>
</evidence>
<evidence type="ECO:0000256" key="9">
    <source>
        <dbReference type="SAM" id="Phobius"/>
    </source>
</evidence>
<dbReference type="InterPro" id="IPR002110">
    <property type="entry name" value="Ankyrin_rpt"/>
</dbReference>
<keyword evidence="3" id="KW-0677">Repeat</keyword>
<dbReference type="PROSITE" id="PS50088">
    <property type="entry name" value="ANK_REPEAT"/>
    <property type="match status" value="4"/>
</dbReference>
<evidence type="ECO:0000256" key="2">
    <source>
        <dbReference type="ARBA" id="ARBA00022692"/>
    </source>
</evidence>
<organism evidence="11 12">
    <name type="scientific">Acer negundo</name>
    <name type="common">Box elder</name>
    <dbReference type="NCBI Taxonomy" id="4023"/>
    <lineage>
        <taxon>Eukaryota</taxon>
        <taxon>Viridiplantae</taxon>
        <taxon>Streptophyta</taxon>
        <taxon>Embryophyta</taxon>
        <taxon>Tracheophyta</taxon>
        <taxon>Spermatophyta</taxon>
        <taxon>Magnoliopsida</taxon>
        <taxon>eudicotyledons</taxon>
        <taxon>Gunneridae</taxon>
        <taxon>Pentapetalae</taxon>
        <taxon>rosids</taxon>
        <taxon>malvids</taxon>
        <taxon>Sapindales</taxon>
        <taxon>Sapindaceae</taxon>
        <taxon>Hippocastanoideae</taxon>
        <taxon>Acereae</taxon>
        <taxon>Acer</taxon>
    </lineage>
</organism>
<dbReference type="EMBL" id="JAJSOW010000003">
    <property type="protein sequence ID" value="KAI9196528.1"/>
    <property type="molecule type" value="Genomic_DNA"/>
</dbReference>
<proteinExistence type="predicted"/>
<feature type="transmembrane region" description="Helical" evidence="9">
    <location>
        <begin position="572"/>
        <end position="591"/>
    </location>
</feature>
<feature type="region of interest" description="Disordered" evidence="8">
    <location>
        <begin position="475"/>
        <end position="515"/>
    </location>
</feature>
<evidence type="ECO:0000256" key="4">
    <source>
        <dbReference type="ARBA" id="ARBA00022989"/>
    </source>
</evidence>
<comment type="subcellular location">
    <subcellularLocation>
        <location evidence="1">Membrane</location>
        <topology evidence="1">Multi-pass membrane protein</topology>
    </subcellularLocation>
</comment>
<keyword evidence="2 9" id="KW-0812">Transmembrane</keyword>
<feature type="transmembrane region" description="Helical" evidence="9">
    <location>
        <begin position="529"/>
        <end position="551"/>
    </location>
</feature>
<evidence type="ECO:0000256" key="5">
    <source>
        <dbReference type="ARBA" id="ARBA00023043"/>
    </source>
</evidence>
<dbReference type="Pfam" id="PF12796">
    <property type="entry name" value="Ank_2"/>
    <property type="match status" value="2"/>
</dbReference>
<reference evidence="11" key="2">
    <citation type="submission" date="2023-02" db="EMBL/GenBank/DDBJ databases">
        <authorList>
            <person name="Swenson N.G."/>
            <person name="Wegrzyn J.L."/>
            <person name="Mcevoy S.L."/>
        </authorList>
    </citation>
    <scope>NUCLEOTIDE SEQUENCE</scope>
    <source>
        <strain evidence="11">91603</strain>
        <tissue evidence="11">Leaf</tissue>
    </source>
</reference>
<dbReference type="InterPro" id="IPR036770">
    <property type="entry name" value="Ankyrin_rpt-contain_sf"/>
</dbReference>
<dbReference type="PANTHER" id="PTHR24186">
    <property type="entry name" value="PROTEIN PHOSPHATASE 1 REGULATORY SUBUNIT"/>
    <property type="match status" value="1"/>
</dbReference>
<gene>
    <name evidence="11" type="ORF">LWI28_024678</name>
</gene>
<evidence type="ECO:0000313" key="12">
    <source>
        <dbReference type="Proteomes" id="UP001064489"/>
    </source>
</evidence>
<feature type="repeat" description="ANK" evidence="7">
    <location>
        <begin position="121"/>
        <end position="153"/>
    </location>
</feature>
<dbReference type="Pfam" id="PF13637">
    <property type="entry name" value="Ank_4"/>
    <property type="match status" value="1"/>
</dbReference>
<keyword evidence="4 9" id="KW-1133">Transmembrane helix</keyword>
<feature type="domain" description="PGG" evidence="10">
    <location>
        <begin position="521"/>
        <end position="635"/>
    </location>
</feature>
<feature type="transmembrane region" description="Helical" evidence="9">
    <location>
        <begin position="642"/>
        <end position="660"/>
    </location>
</feature>
<feature type="compositionally biased region" description="Basic and acidic residues" evidence="8">
    <location>
        <begin position="1"/>
        <end position="12"/>
    </location>
</feature>
<comment type="caution">
    <text evidence="11">The sequence shown here is derived from an EMBL/GenBank/DDBJ whole genome shotgun (WGS) entry which is preliminary data.</text>
</comment>
<dbReference type="SUPFAM" id="SSF48403">
    <property type="entry name" value="Ankyrin repeat"/>
    <property type="match status" value="1"/>
</dbReference>
<sequence>MEGAAKDNDIEMARGTSAADSEPNNCGNSEFENEETMMASSSNNQGKSFELIDSLYYDAANGIISKFEEHSKTLDKLLTPNGNTILHIHITARRQQRYGDMNFVTGILGMCPDLLWMTNKKGETLLHMAARHGHCDVAKYLLKECKNTPYQNQYDDQEQGITPTRSMLQTKSHDAEDTALHEAVRYNHLDLVKVLTEADPELTYEANRAGETPLYLAAERGYAEVLNVILTTCSSPGDHGPYDRTALHVAVIRKDEDMVDTLLGAEKKVHKSKLDQQGWTPLHFAVHFGYIEIMRKLLSKDKSAAYKAGNERKTALHVAAGLGRVNIMQELISNCPSCCEMVDKRGLNVLHFALESRNKKAVKLILENPLLGNLINEKDENGNTPFLYAASMGNYFPMSDPRVDLNVFNHQNHNLLDMYIMVVNNSIWLFEMMRSDFQKKCFCYCTKIISWLPEKLLFIQPLSLNPGFRMVVSKNDNNGEGKDEGNRVSKSKDGEVEDEGNRMSSKSNGGKGEDRRMVNFIEKARQNELVASTLIATVTFTAGFTVPGGFVADKGPDQGNAILSRNTAFRAFVILNTMSMILSSFAVFNRISIGSVSIHHQDLRKLVKNTIFGQGLINSSMVAMIGAFVSGTCAVLRNDKSLAASACVVPVAILAFLLFYNHLIGPLLLNKYVKN</sequence>
<dbReference type="AlphaFoldDB" id="A0AAD5P333"/>
<keyword evidence="5 7" id="KW-0040">ANK repeat</keyword>
<dbReference type="Gene3D" id="1.25.40.20">
    <property type="entry name" value="Ankyrin repeat-containing domain"/>
    <property type="match status" value="1"/>
</dbReference>
<feature type="repeat" description="ANK" evidence="7">
    <location>
        <begin position="175"/>
        <end position="207"/>
    </location>
</feature>
<evidence type="ECO:0000256" key="7">
    <source>
        <dbReference type="PROSITE-ProRule" id="PRU00023"/>
    </source>
</evidence>
<dbReference type="PANTHER" id="PTHR24186:SF36">
    <property type="entry name" value="SERINE_THREONINE-PROTEIN PHOSPHATASE 6 REGULATORY ANKYRIN REPEAT SUBUNIT A-LIKE"/>
    <property type="match status" value="1"/>
</dbReference>
<dbReference type="PROSITE" id="PS50297">
    <property type="entry name" value="ANK_REP_REGION"/>
    <property type="match status" value="3"/>
</dbReference>
<evidence type="ECO:0000256" key="1">
    <source>
        <dbReference type="ARBA" id="ARBA00004141"/>
    </source>
</evidence>
<evidence type="ECO:0000256" key="6">
    <source>
        <dbReference type="ARBA" id="ARBA00023136"/>
    </source>
</evidence>
<evidence type="ECO:0000313" key="11">
    <source>
        <dbReference type="EMBL" id="KAI9196528.1"/>
    </source>
</evidence>
<feature type="region of interest" description="Disordered" evidence="8">
    <location>
        <begin position="1"/>
        <end position="30"/>
    </location>
</feature>
<evidence type="ECO:0000256" key="8">
    <source>
        <dbReference type="SAM" id="MobiDB-lite"/>
    </source>
</evidence>
<keyword evidence="6 9" id="KW-0472">Membrane</keyword>
<dbReference type="Pfam" id="PF13962">
    <property type="entry name" value="PGG"/>
    <property type="match status" value="1"/>
</dbReference>
<dbReference type="SMART" id="SM00248">
    <property type="entry name" value="ANK"/>
    <property type="match status" value="9"/>
</dbReference>
<protein>
    <recommendedName>
        <fullName evidence="10">PGG domain-containing protein</fullName>
    </recommendedName>
</protein>